<gene>
    <name evidence="1" type="ORF">ACFOEW_03450</name>
</gene>
<dbReference type="Proteomes" id="UP001595477">
    <property type="component" value="Unassembled WGS sequence"/>
</dbReference>
<protein>
    <submittedName>
        <fullName evidence="1">Excisionase</fullName>
    </submittedName>
</protein>
<evidence type="ECO:0000313" key="1">
    <source>
        <dbReference type="EMBL" id="MFC3200875.1"/>
    </source>
</evidence>
<proteinExistence type="predicted"/>
<dbReference type="Gene3D" id="1.10.1660.60">
    <property type="entry name" value="Putative excisionased domain DUF1233"/>
    <property type="match status" value="1"/>
</dbReference>
<keyword evidence="2" id="KW-1185">Reference proteome</keyword>
<organism evidence="1 2">
    <name type="scientific">Alteromonas oceani</name>
    <dbReference type="NCBI Taxonomy" id="2071609"/>
    <lineage>
        <taxon>Bacteria</taxon>
        <taxon>Pseudomonadati</taxon>
        <taxon>Pseudomonadota</taxon>
        <taxon>Gammaproteobacteria</taxon>
        <taxon>Alteromonadales</taxon>
        <taxon>Alteromonadaceae</taxon>
        <taxon>Alteromonas/Salinimonas group</taxon>
        <taxon>Alteromonas</taxon>
    </lineage>
</organism>
<sequence length="62" mass="7238">MNQLVTTNKLAELLGYSQEAIRMKVKKGVWICNEHYFKAPDGRLMFAVEMIHQWIKGDDVLQ</sequence>
<evidence type="ECO:0000313" key="2">
    <source>
        <dbReference type="Proteomes" id="UP001595477"/>
    </source>
</evidence>
<reference evidence="2" key="1">
    <citation type="journal article" date="2019" name="Int. J. Syst. Evol. Microbiol.">
        <title>The Global Catalogue of Microorganisms (GCM) 10K type strain sequencing project: providing services to taxonomists for standard genome sequencing and annotation.</title>
        <authorList>
            <consortium name="The Broad Institute Genomics Platform"/>
            <consortium name="The Broad Institute Genome Sequencing Center for Infectious Disease"/>
            <person name="Wu L."/>
            <person name="Ma J."/>
        </authorList>
    </citation>
    <scope>NUCLEOTIDE SEQUENCE [LARGE SCALE GENOMIC DNA]</scope>
    <source>
        <strain evidence="2">KCTC 52449</strain>
    </source>
</reference>
<name>A0ABV7JV14_9ALTE</name>
<comment type="caution">
    <text evidence="1">The sequence shown here is derived from an EMBL/GenBank/DDBJ whole genome shotgun (WGS) entry which is preliminary data.</text>
</comment>
<dbReference type="RefSeq" id="WP_123323516.1">
    <property type="nucleotide sequence ID" value="NZ_JBHRSX010000010.1"/>
</dbReference>
<dbReference type="InterPro" id="IPR038146">
    <property type="entry name" value="933W_put_Xis_sf"/>
</dbReference>
<accession>A0ABV7JV14</accession>
<dbReference type="EMBL" id="JBHRSX010000010">
    <property type="protein sequence ID" value="MFC3200875.1"/>
    <property type="molecule type" value="Genomic_DNA"/>
</dbReference>